<dbReference type="KEGG" id="caml:H6X83_11475"/>
<name>A0A7G9WFT4_9FIRM</name>
<evidence type="ECO:0000313" key="1">
    <source>
        <dbReference type="EMBL" id="QNO17546.1"/>
    </source>
</evidence>
<dbReference type="EMBL" id="CP060696">
    <property type="protein sequence ID" value="QNO17546.1"/>
    <property type="molecule type" value="Genomic_DNA"/>
</dbReference>
<evidence type="ECO:0000313" key="2">
    <source>
        <dbReference type="Proteomes" id="UP000516046"/>
    </source>
</evidence>
<protein>
    <submittedName>
        <fullName evidence="1">DUF4127 family protein</fullName>
    </submittedName>
</protein>
<dbReference type="AlphaFoldDB" id="A0A7G9WFT4"/>
<dbReference type="Proteomes" id="UP000516046">
    <property type="component" value="Chromosome"/>
</dbReference>
<dbReference type="Pfam" id="PF13552">
    <property type="entry name" value="DUF4127"/>
    <property type="match status" value="1"/>
</dbReference>
<organism evidence="1 2">
    <name type="scientific">Caproicibacterium amylolyticum</name>
    <dbReference type="NCBI Taxonomy" id="2766537"/>
    <lineage>
        <taxon>Bacteria</taxon>
        <taxon>Bacillati</taxon>
        <taxon>Bacillota</taxon>
        <taxon>Clostridia</taxon>
        <taxon>Eubacteriales</taxon>
        <taxon>Oscillospiraceae</taxon>
        <taxon>Caproicibacterium</taxon>
    </lineage>
</organism>
<dbReference type="RefSeq" id="WP_212506616.1">
    <property type="nucleotide sequence ID" value="NZ_CP060696.1"/>
</dbReference>
<sequence>MKKKIVFLPLDERPCNYAFPEKLFSHGDFQIVKPEKLGNKKEPADVHALADFLKKECRGAQGLVVSIDMLLYGGLVPSRLHHSEAAQLTKLAAVLRKVRQENPDILIYGFQCIMRCPSYSSSDEEPDYYEHSGALIHQAGEALHRSRLGLCQEQQLKSVLKKIDEKELTDYVSRRECNREMNYLMIRYVKEGILDMLIIPQDDSAAYGYAAMDQQDVREKIMQEHLQTKILMYPGADEVGMTLLSRMVNHMSGTKPKVYVKYASEGAKSVLPIYEGNSLDNTIRYQILAAGCQFADTYESADIILAVTAPAEKIEEAVNQPSTAKGYCVERCMPELLDFLCERVKEGKIVTIADNAYGNGGELQLISMLNACGLLDKVAGYAGWNTSANTLGTAIAEGVDVFHSGCTPEHQNFLAERYIEDAGYCALVRWQVNGVLEKYGMNYFDVQEQQGTVSKLVFDGLEAFIREYMPTISQKVKLQKVWMPWRRMFEVGVEAVYTDTRKGEQS</sequence>
<accession>A0A7G9WFT4</accession>
<dbReference type="InterPro" id="IPR025394">
    <property type="entry name" value="DUF4127"/>
</dbReference>
<gene>
    <name evidence="1" type="ORF">H6X83_11475</name>
</gene>
<proteinExistence type="predicted"/>
<keyword evidence="2" id="KW-1185">Reference proteome</keyword>
<reference evidence="1 2" key="1">
    <citation type="submission" date="2020-08" db="EMBL/GenBank/DDBJ databases">
        <authorList>
            <person name="Ren C."/>
            <person name="Gu Y."/>
            <person name="Xu Y."/>
        </authorList>
    </citation>
    <scope>NUCLEOTIDE SEQUENCE [LARGE SCALE GENOMIC DNA]</scope>
    <source>
        <strain evidence="1 2">LBM18003</strain>
    </source>
</reference>